<name>A0A6A6M8Z6_HEVBR</name>
<dbReference type="AlphaFoldDB" id="A0A6A6M8Z6"/>
<comment type="caution">
    <text evidence="2">The sequence shown here is derived from an EMBL/GenBank/DDBJ whole genome shotgun (WGS) entry which is preliminary data.</text>
</comment>
<evidence type="ECO:0000313" key="3">
    <source>
        <dbReference type="Proteomes" id="UP000467840"/>
    </source>
</evidence>
<feature type="region of interest" description="Disordered" evidence="1">
    <location>
        <begin position="66"/>
        <end position="89"/>
    </location>
</feature>
<proteinExistence type="predicted"/>
<dbReference type="EMBL" id="JAAGAX010000007">
    <property type="protein sequence ID" value="KAF2308975.1"/>
    <property type="molecule type" value="Genomic_DNA"/>
</dbReference>
<gene>
    <name evidence="2" type="ORF">GH714_026475</name>
</gene>
<dbReference type="Proteomes" id="UP000467840">
    <property type="component" value="Chromosome 17"/>
</dbReference>
<sequence length="154" mass="17081">MGRYSCRLEQLQDVCQMIPMEAIDSFCHIFRVSDPPGSLSCTSSTPSAATTQRAASYRSTPFSMKFESVPSQSQIPPPKKTKAREKEDKVKAVRGKVTNLEGHISHLKAEIIELKVEEAFLMRLEDDLLVDHMIDRGVILSEGCFEGAGGTYRG</sequence>
<evidence type="ECO:0000256" key="1">
    <source>
        <dbReference type="SAM" id="MobiDB-lite"/>
    </source>
</evidence>
<evidence type="ECO:0000313" key="2">
    <source>
        <dbReference type="EMBL" id="KAF2308975.1"/>
    </source>
</evidence>
<protein>
    <submittedName>
        <fullName evidence="2">Uncharacterized protein</fullName>
    </submittedName>
</protein>
<keyword evidence="3" id="KW-1185">Reference proteome</keyword>
<accession>A0A6A6M8Z6</accession>
<organism evidence="2 3">
    <name type="scientific">Hevea brasiliensis</name>
    <name type="common">Para rubber tree</name>
    <name type="synonym">Siphonia brasiliensis</name>
    <dbReference type="NCBI Taxonomy" id="3981"/>
    <lineage>
        <taxon>Eukaryota</taxon>
        <taxon>Viridiplantae</taxon>
        <taxon>Streptophyta</taxon>
        <taxon>Embryophyta</taxon>
        <taxon>Tracheophyta</taxon>
        <taxon>Spermatophyta</taxon>
        <taxon>Magnoliopsida</taxon>
        <taxon>eudicotyledons</taxon>
        <taxon>Gunneridae</taxon>
        <taxon>Pentapetalae</taxon>
        <taxon>rosids</taxon>
        <taxon>fabids</taxon>
        <taxon>Malpighiales</taxon>
        <taxon>Euphorbiaceae</taxon>
        <taxon>Crotonoideae</taxon>
        <taxon>Micrandreae</taxon>
        <taxon>Hevea</taxon>
    </lineage>
</organism>
<reference evidence="2 3" key="1">
    <citation type="journal article" date="2020" name="Mol. Plant">
        <title>The Chromosome-Based Rubber Tree Genome Provides New Insights into Spurge Genome Evolution and Rubber Biosynthesis.</title>
        <authorList>
            <person name="Liu J."/>
            <person name="Shi C."/>
            <person name="Shi C.C."/>
            <person name="Li W."/>
            <person name="Zhang Q.J."/>
            <person name="Zhang Y."/>
            <person name="Li K."/>
            <person name="Lu H.F."/>
            <person name="Shi C."/>
            <person name="Zhu S.T."/>
            <person name="Xiao Z.Y."/>
            <person name="Nan H."/>
            <person name="Yue Y."/>
            <person name="Zhu X.G."/>
            <person name="Wu Y."/>
            <person name="Hong X.N."/>
            <person name="Fan G.Y."/>
            <person name="Tong Y."/>
            <person name="Zhang D."/>
            <person name="Mao C.L."/>
            <person name="Liu Y.L."/>
            <person name="Hao S.J."/>
            <person name="Liu W.Q."/>
            <person name="Lv M.Q."/>
            <person name="Zhang H.B."/>
            <person name="Liu Y."/>
            <person name="Hu-Tang G.R."/>
            <person name="Wang J.P."/>
            <person name="Wang J.H."/>
            <person name="Sun Y.H."/>
            <person name="Ni S.B."/>
            <person name="Chen W.B."/>
            <person name="Zhang X.C."/>
            <person name="Jiao Y.N."/>
            <person name="Eichler E.E."/>
            <person name="Li G.H."/>
            <person name="Liu X."/>
            <person name="Gao L.Z."/>
        </authorList>
    </citation>
    <scope>NUCLEOTIDE SEQUENCE [LARGE SCALE GENOMIC DNA]</scope>
    <source>
        <strain evidence="3">cv. GT1</strain>
        <tissue evidence="2">Leaf</tissue>
    </source>
</reference>